<organism evidence="3 4">
    <name type="scientific">Catenulispora yoronensis</name>
    <dbReference type="NCBI Taxonomy" id="450799"/>
    <lineage>
        <taxon>Bacteria</taxon>
        <taxon>Bacillati</taxon>
        <taxon>Actinomycetota</taxon>
        <taxon>Actinomycetes</taxon>
        <taxon>Catenulisporales</taxon>
        <taxon>Catenulisporaceae</taxon>
        <taxon>Catenulispora</taxon>
    </lineage>
</organism>
<evidence type="ECO:0000256" key="2">
    <source>
        <dbReference type="SAM" id="Phobius"/>
    </source>
</evidence>
<feature type="region of interest" description="Disordered" evidence="1">
    <location>
        <begin position="59"/>
        <end position="78"/>
    </location>
</feature>
<sequence length="78" mass="7915">MGIGRGVARGGLVRVGVVRVGLMRAGLAPEVRWVGLGLVRLVGVTLVGVWVLLLGVGAGGGGGAGPRLWLGRPRRAPR</sequence>
<accession>A0ABN2VKG0</accession>
<protein>
    <submittedName>
        <fullName evidence="3">Uncharacterized protein</fullName>
    </submittedName>
</protein>
<evidence type="ECO:0000313" key="3">
    <source>
        <dbReference type="EMBL" id="GAA2064522.1"/>
    </source>
</evidence>
<name>A0ABN2VKG0_9ACTN</name>
<comment type="caution">
    <text evidence="3">The sequence shown here is derived from an EMBL/GenBank/DDBJ whole genome shotgun (WGS) entry which is preliminary data.</text>
</comment>
<reference evidence="3 4" key="1">
    <citation type="journal article" date="2019" name="Int. J. Syst. Evol. Microbiol.">
        <title>The Global Catalogue of Microorganisms (GCM) 10K type strain sequencing project: providing services to taxonomists for standard genome sequencing and annotation.</title>
        <authorList>
            <consortium name="The Broad Institute Genomics Platform"/>
            <consortium name="The Broad Institute Genome Sequencing Center for Infectious Disease"/>
            <person name="Wu L."/>
            <person name="Ma J."/>
        </authorList>
    </citation>
    <scope>NUCLEOTIDE SEQUENCE [LARGE SCALE GENOMIC DNA]</scope>
    <source>
        <strain evidence="3 4">JCM 16014</strain>
    </source>
</reference>
<feature type="transmembrane region" description="Helical" evidence="2">
    <location>
        <begin position="41"/>
        <end position="65"/>
    </location>
</feature>
<gene>
    <name evidence="3" type="ORF">GCM10009839_90000</name>
</gene>
<keyword evidence="2" id="KW-1133">Transmembrane helix</keyword>
<dbReference type="Proteomes" id="UP001500751">
    <property type="component" value="Unassembled WGS sequence"/>
</dbReference>
<proteinExistence type="predicted"/>
<dbReference type="EMBL" id="BAAAQN010000097">
    <property type="protein sequence ID" value="GAA2064522.1"/>
    <property type="molecule type" value="Genomic_DNA"/>
</dbReference>
<keyword evidence="2" id="KW-0472">Membrane</keyword>
<keyword evidence="2" id="KW-0812">Transmembrane</keyword>
<evidence type="ECO:0000313" key="4">
    <source>
        <dbReference type="Proteomes" id="UP001500751"/>
    </source>
</evidence>
<evidence type="ECO:0000256" key="1">
    <source>
        <dbReference type="SAM" id="MobiDB-lite"/>
    </source>
</evidence>
<keyword evidence="4" id="KW-1185">Reference proteome</keyword>